<reference evidence="1" key="2">
    <citation type="journal article" date="2015" name="Fish Shellfish Immunol.">
        <title>Early steps in the European eel (Anguilla anguilla)-Vibrio vulnificus interaction in the gills: Role of the RtxA13 toxin.</title>
        <authorList>
            <person name="Callol A."/>
            <person name="Pajuelo D."/>
            <person name="Ebbesson L."/>
            <person name="Teles M."/>
            <person name="MacKenzie S."/>
            <person name="Amaro C."/>
        </authorList>
    </citation>
    <scope>NUCLEOTIDE SEQUENCE</scope>
</reference>
<accession>A0A0E9UCZ8</accession>
<name>A0A0E9UCZ8_ANGAN</name>
<reference evidence="1" key="1">
    <citation type="submission" date="2014-11" db="EMBL/GenBank/DDBJ databases">
        <authorList>
            <person name="Amaro Gonzalez C."/>
        </authorList>
    </citation>
    <scope>NUCLEOTIDE SEQUENCE</scope>
</reference>
<dbReference type="EMBL" id="GBXM01045467">
    <property type="protein sequence ID" value="JAH63110.1"/>
    <property type="molecule type" value="Transcribed_RNA"/>
</dbReference>
<evidence type="ECO:0000313" key="1">
    <source>
        <dbReference type="EMBL" id="JAH63110.1"/>
    </source>
</evidence>
<proteinExistence type="predicted"/>
<dbReference type="AlphaFoldDB" id="A0A0E9UCZ8"/>
<organism evidence="1">
    <name type="scientific">Anguilla anguilla</name>
    <name type="common">European freshwater eel</name>
    <name type="synonym">Muraena anguilla</name>
    <dbReference type="NCBI Taxonomy" id="7936"/>
    <lineage>
        <taxon>Eukaryota</taxon>
        <taxon>Metazoa</taxon>
        <taxon>Chordata</taxon>
        <taxon>Craniata</taxon>
        <taxon>Vertebrata</taxon>
        <taxon>Euteleostomi</taxon>
        <taxon>Actinopterygii</taxon>
        <taxon>Neopterygii</taxon>
        <taxon>Teleostei</taxon>
        <taxon>Anguilliformes</taxon>
        <taxon>Anguillidae</taxon>
        <taxon>Anguilla</taxon>
    </lineage>
</organism>
<sequence>MHRFPHKIKYIDFRIISVRINICLYKTSAQCRMTV</sequence>
<protein>
    <submittedName>
        <fullName evidence="1">Uncharacterized protein</fullName>
    </submittedName>
</protein>